<evidence type="ECO:0000313" key="2">
    <source>
        <dbReference type="EMBL" id="GIX82001.1"/>
    </source>
</evidence>
<sequence>MFSWRKNTHLLICCILITPELPLVKHDRRSNPRPAVTGVKAFTHASIHPSSTEVSAEKEEHKQLRNEQKNDPEVLWQRCIQSPNLVRMAKRYQLIRLMISIVKERARRREFPNAVLMSLLERLIIAEMCNGTQIILLKRYSNYTPQAVLKLYSSSGTQIILLQRYSNYTPPAVLKLYSSSGTQIILLQRYSNYTPPAVLKLYSSSGTQIILLQRYSNYTPPAVLKLYSSSGTQIILLQRYSNYTPPAVLKLYSSSGTQIILLQRYSNYTPPAVLKLYSSSGIQIILLQRYPNNTPPAVSK</sequence>
<dbReference type="Proteomes" id="UP001054837">
    <property type="component" value="Unassembled WGS sequence"/>
</dbReference>
<reference evidence="2 3" key="1">
    <citation type="submission" date="2021-06" db="EMBL/GenBank/DDBJ databases">
        <title>Caerostris darwini draft genome.</title>
        <authorList>
            <person name="Kono N."/>
            <person name="Arakawa K."/>
        </authorList>
    </citation>
    <scope>NUCLEOTIDE SEQUENCE [LARGE SCALE GENOMIC DNA]</scope>
</reference>
<feature type="signal peptide" evidence="1">
    <location>
        <begin position="1"/>
        <end position="22"/>
    </location>
</feature>
<feature type="chain" id="PRO_5043629714" evidence="1">
    <location>
        <begin position="23"/>
        <end position="300"/>
    </location>
</feature>
<keyword evidence="3" id="KW-1185">Reference proteome</keyword>
<evidence type="ECO:0000313" key="3">
    <source>
        <dbReference type="Proteomes" id="UP001054837"/>
    </source>
</evidence>
<accession>A0AAV4NE83</accession>
<gene>
    <name evidence="2" type="ORF">CDAR_70251</name>
</gene>
<keyword evidence="1" id="KW-0732">Signal</keyword>
<evidence type="ECO:0000256" key="1">
    <source>
        <dbReference type="SAM" id="SignalP"/>
    </source>
</evidence>
<dbReference type="EMBL" id="BPLQ01001460">
    <property type="protein sequence ID" value="GIX82001.1"/>
    <property type="molecule type" value="Genomic_DNA"/>
</dbReference>
<comment type="caution">
    <text evidence="2">The sequence shown here is derived from an EMBL/GenBank/DDBJ whole genome shotgun (WGS) entry which is preliminary data.</text>
</comment>
<organism evidence="2 3">
    <name type="scientific">Caerostris darwini</name>
    <dbReference type="NCBI Taxonomy" id="1538125"/>
    <lineage>
        <taxon>Eukaryota</taxon>
        <taxon>Metazoa</taxon>
        <taxon>Ecdysozoa</taxon>
        <taxon>Arthropoda</taxon>
        <taxon>Chelicerata</taxon>
        <taxon>Arachnida</taxon>
        <taxon>Araneae</taxon>
        <taxon>Araneomorphae</taxon>
        <taxon>Entelegynae</taxon>
        <taxon>Araneoidea</taxon>
        <taxon>Araneidae</taxon>
        <taxon>Caerostris</taxon>
    </lineage>
</organism>
<protein>
    <submittedName>
        <fullName evidence="2">Uncharacterized protein</fullName>
    </submittedName>
</protein>
<dbReference type="AlphaFoldDB" id="A0AAV4NE83"/>
<proteinExistence type="predicted"/>
<name>A0AAV4NE83_9ARAC</name>